<gene>
    <name evidence="2" type="ORF">EBH_0035680</name>
</gene>
<feature type="compositionally biased region" description="Basic and acidic residues" evidence="1">
    <location>
        <begin position="28"/>
        <end position="46"/>
    </location>
</feature>
<reference evidence="2" key="1">
    <citation type="submission" date="2013-10" db="EMBL/GenBank/DDBJ databases">
        <title>Genomic analysis of the causative agents of coccidiosis in chickens.</title>
        <authorList>
            <person name="Reid A.J."/>
            <person name="Blake D."/>
            <person name="Billington K."/>
            <person name="Browne H."/>
            <person name="Dunn M."/>
            <person name="Hung S."/>
            <person name="Kawahara F."/>
            <person name="Miranda-Saavedra D."/>
            <person name="Mourier T."/>
            <person name="Nagra H."/>
            <person name="Otto T.D."/>
            <person name="Rawlings N."/>
            <person name="Sanchez A."/>
            <person name="Sanders M."/>
            <person name="Subramaniam C."/>
            <person name="Tay Y."/>
            <person name="Dear P."/>
            <person name="Doerig C."/>
            <person name="Gruber A."/>
            <person name="Parkinson J."/>
            <person name="Shirley M."/>
            <person name="Wan K.L."/>
            <person name="Berriman M."/>
            <person name="Tomley F."/>
            <person name="Pain A."/>
        </authorList>
    </citation>
    <scope>NUCLEOTIDE SEQUENCE [LARGE SCALE GENOMIC DNA]</scope>
    <source>
        <strain evidence="2">Houghton</strain>
    </source>
</reference>
<dbReference type="AlphaFoldDB" id="U6LKK9"/>
<sequence length="421" mass="46481">MLPSGKRGLEAATPHLEAQRTQTSHKRKAEEQSKVGTEAKHLRLEPDNEETQVQSPLPPLDPELDSLIDLVLSEVDDAFAESVWLGDADPLHSTADPPTDSKRPVSGGGSELLHKDIGALGIAYQLPAQPSEHKERKVEEGVEPPLSADSPAPPTQQGLPVNAGALQTGPVPHAERSASLAQLPTDANVIAHFEWLGRVYPGVPDSVLETHPFYRYPKYHPAPGTTPFDVDLAEALASAKFRIQASSALAVCREIMGKEMLSSYDFQQLLFHTERLCGYAMGRMPVGSTRHKARRAIENLGMVFLVLDTLHCAAEILGERSMKHLWWPKIIRHIDRAGYTRHFLEPGNLSTNAEIISTLDSALEHYRRGQRPPLRMVVGLKEALLCKPGHHSTFGRSRWSPWREDAAQWRQSIVPSLTGSE</sequence>
<evidence type="ECO:0000313" key="3">
    <source>
        <dbReference type="Proteomes" id="UP000030750"/>
    </source>
</evidence>
<accession>U6LKK9</accession>
<dbReference type="Proteomes" id="UP000030750">
    <property type="component" value="Unassembled WGS sequence"/>
</dbReference>
<dbReference type="OrthoDB" id="348121at2759"/>
<feature type="region of interest" description="Disordered" evidence="1">
    <location>
        <begin position="88"/>
        <end position="112"/>
    </location>
</feature>
<proteinExistence type="predicted"/>
<keyword evidence="3" id="KW-1185">Reference proteome</keyword>
<protein>
    <submittedName>
        <fullName evidence="2">Uncharacterized protein</fullName>
    </submittedName>
</protein>
<evidence type="ECO:0000256" key="1">
    <source>
        <dbReference type="SAM" id="MobiDB-lite"/>
    </source>
</evidence>
<dbReference type="VEuPathDB" id="ToxoDB:EBH_0035680"/>
<feature type="region of interest" description="Disordered" evidence="1">
    <location>
        <begin position="129"/>
        <end position="178"/>
    </location>
</feature>
<feature type="region of interest" description="Disordered" evidence="1">
    <location>
        <begin position="1"/>
        <end position="61"/>
    </location>
</feature>
<evidence type="ECO:0000313" key="2">
    <source>
        <dbReference type="EMBL" id="CDJ50706.1"/>
    </source>
</evidence>
<name>U6LKK9_9EIME</name>
<feature type="compositionally biased region" description="Basic and acidic residues" evidence="1">
    <location>
        <begin position="131"/>
        <end position="140"/>
    </location>
</feature>
<organism evidence="2 3">
    <name type="scientific">Eimeria brunetti</name>
    <dbReference type="NCBI Taxonomy" id="51314"/>
    <lineage>
        <taxon>Eukaryota</taxon>
        <taxon>Sar</taxon>
        <taxon>Alveolata</taxon>
        <taxon>Apicomplexa</taxon>
        <taxon>Conoidasida</taxon>
        <taxon>Coccidia</taxon>
        <taxon>Eucoccidiorida</taxon>
        <taxon>Eimeriorina</taxon>
        <taxon>Eimeriidae</taxon>
        <taxon>Eimeria</taxon>
    </lineage>
</organism>
<reference evidence="2" key="2">
    <citation type="submission" date="2013-10" db="EMBL/GenBank/DDBJ databases">
        <authorList>
            <person name="Aslett M."/>
        </authorList>
    </citation>
    <scope>NUCLEOTIDE SEQUENCE [LARGE SCALE GENOMIC DNA]</scope>
    <source>
        <strain evidence="2">Houghton</strain>
    </source>
</reference>
<dbReference type="EMBL" id="HG712368">
    <property type="protein sequence ID" value="CDJ50706.1"/>
    <property type="molecule type" value="Genomic_DNA"/>
</dbReference>